<dbReference type="SUPFAM" id="SSF109854">
    <property type="entry name" value="DinB/YfiT-like putative metalloenzymes"/>
    <property type="match status" value="1"/>
</dbReference>
<dbReference type="InterPro" id="IPR034660">
    <property type="entry name" value="DinB/YfiT-like"/>
</dbReference>
<proteinExistence type="predicted"/>
<evidence type="ECO:0000313" key="2">
    <source>
        <dbReference type="EMBL" id="TDQ18461.1"/>
    </source>
</evidence>
<feature type="domain" description="DinB-like" evidence="1">
    <location>
        <begin position="48"/>
        <end position="155"/>
    </location>
</feature>
<reference evidence="2 3" key="1">
    <citation type="submission" date="2019-03" db="EMBL/GenBank/DDBJ databases">
        <title>Genomic Encyclopedia of Type Strains, Phase III (KMG-III): the genomes of soil and plant-associated and newly described type strains.</title>
        <authorList>
            <person name="Whitman W."/>
        </authorList>
    </citation>
    <scope>NUCLEOTIDE SEQUENCE [LARGE SCALE GENOMIC DNA]</scope>
    <source>
        <strain evidence="2 3">CECT 8446</strain>
    </source>
</reference>
<name>A0A4R6T746_9BACT</name>
<gene>
    <name evidence="2" type="ORF">DFQ04_0263</name>
</gene>
<accession>A0A4R6T746</accession>
<dbReference type="Proteomes" id="UP000294535">
    <property type="component" value="Unassembled WGS sequence"/>
</dbReference>
<dbReference type="Pfam" id="PF12867">
    <property type="entry name" value="DinB_2"/>
    <property type="match status" value="1"/>
</dbReference>
<dbReference type="PROSITE" id="PS51257">
    <property type="entry name" value="PROKAR_LIPOPROTEIN"/>
    <property type="match status" value="1"/>
</dbReference>
<dbReference type="AlphaFoldDB" id="A0A4R6T746"/>
<dbReference type="RefSeq" id="WP_133551911.1">
    <property type="nucleotide sequence ID" value="NZ_SNYF01000005.1"/>
</dbReference>
<organism evidence="2 3">
    <name type="scientific">Algoriphagus boseongensis</name>
    <dbReference type="NCBI Taxonomy" id="1442587"/>
    <lineage>
        <taxon>Bacteria</taxon>
        <taxon>Pseudomonadati</taxon>
        <taxon>Bacteroidota</taxon>
        <taxon>Cytophagia</taxon>
        <taxon>Cytophagales</taxon>
        <taxon>Cyclobacteriaceae</taxon>
        <taxon>Algoriphagus</taxon>
    </lineage>
</organism>
<sequence length="175" mass="20248">MKNLFYFLAIMLLVSCQKTENENNLHLFLEGQLLNSHSKAEWFVPMNDALKGLSLEQANWKDSSENHSIAQLASHLLFWNKRLLYSYQGQNVEEFEGDNRETFAQLDSLTWSTTLKELDQVMIDWEAEVASAEDKQLADWTTTIANISAHNAYHTGQIIYIRKMKGWWDSSQGVQ</sequence>
<dbReference type="EMBL" id="SNYF01000005">
    <property type="protein sequence ID" value="TDQ18461.1"/>
    <property type="molecule type" value="Genomic_DNA"/>
</dbReference>
<dbReference type="OrthoDB" id="9798830at2"/>
<dbReference type="InterPro" id="IPR024775">
    <property type="entry name" value="DinB-like"/>
</dbReference>
<evidence type="ECO:0000313" key="3">
    <source>
        <dbReference type="Proteomes" id="UP000294535"/>
    </source>
</evidence>
<dbReference type="Gene3D" id="1.20.120.450">
    <property type="entry name" value="dinb family like domain"/>
    <property type="match status" value="1"/>
</dbReference>
<evidence type="ECO:0000259" key="1">
    <source>
        <dbReference type="Pfam" id="PF12867"/>
    </source>
</evidence>
<keyword evidence="3" id="KW-1185">Reference proteome</keyword>
<comment type="caution">
    <text evidence="2">The sequence shown here is derived from an EMBL/GenBank/DDBJ whole genome shotgun (WGS) entry which is preliminary data.</text>
</comment>
<protein>
    <submittedName>
        <fullName evidence="2">DinB family protein</fullName>
    </submittedName>
</protein>